<evidence type="ECO:0000256" key="1">
    <source>
        <dbReference type="SAM" id="MobiDB-lite"/>
    </source>
</evidence>
<proteinExistence type="predicted"/>
<dbReference type="AlphaFoldDB" id="A0A8S1GUX9"/>
<dbReference type="Proteomes" id="UP000835052">
    <property type="component" value="Unassembled WGS sequence"/>
</dbReference>
<protein>
    <submittedName>
        <fullName evidence="2">Uncharacterized protein</fullName>
    </submittedName>
</protein>
<name>A0A8S1GUX9_9PELO</name>
<reference evidence="2" key="1">
    <citation type="submission" date="2020-10" db="EMBL/GenBank/DDBJ databases">
        <authorList>
            <person name="Kikuchi T."/>
        </authorList>
    </citation>
    <scope>NUCLEOTIDE SEQUENCE</scope>
    <source>
        <strain evidence="2">NKZ352</strain>
    </source>
</reference>
<feature type="compositionally biased region" description="Basic residues" evidence="1">
    <location>
        <begin position="1"/>
        <end position="12"/>
    </location>
</feature>
<feature type="region of interest" description="Disordered" evidence="1">
    <location>
        <begin position="1"/>
        <end position="63"/>
    </location>
</feature>
<feature type="compositionally biased region" description="Basic and acidic residues" evidence="1">
    <location>
        <begin position="24"/>
        <end position="33"/>
    </location>
</feature>
<sequence length="205" mass="22817">MSRRKQANPKRRFPVDDDEEVLQGEEKQQKLEEQPSSSTPPPPPPSNKSNGLKTSANPLSMLEDSMRKFDPRLFAAFNNGSALPSQLSNFPFGFPPNSNGLNALYKVVGNVPDPATKPANRDGFRPEMSSPVTAPKLVPPVEELKKSKVKNSAISANEMGRFMEETMKTVSPAQQFWMQQQMGAYNMMMNEELLKSFALLSKGRK</sequence>
<gene>
    <name evidence="2" type="ORF">CAUJ_LOCUS2412</name>
</gene>
<comment type="caution">
    <text evidence="2">The sequence shown here is derived from an EMBL/GenBank/DDBJ whole genome shotgun (WGS) entry which is preliminary data.</text>
</comment>
<evidence type="ECO:0000313" key="2">
    <source>
        <dbReference type="EMBL" id="CAD6186493.1"/>
    </source>
</evidence>
<evidence type="ECO:0000313" key="3">
    <source>
        <dbReference type="Proteomes" id="UP000835052"/>
    </source>
</evidence>
<keyword evidence="3" id="KW-1185">Reference proteome</keyword>
<accession>A0A8S1GUX9</accession>
<feature type="compositionally biased region" description="Polar residues" evidence="1">
    <location>
        <begin position="47"/>
        <end position="58"/>
    </location>
</feature>
<dbReference type="EMBL" id="CAJGYM010000004">
    <property type="protein sequence ID" value="CAD6186493.1"/>
    <property type="molecule type" value="Genomic_DNA"/>
</dbReference>
<organism evidence="2 3">
    <name type="scientific">Caenorhabditis auriculariae</name>
    <dbReference type="NCBI Taxonomy" id="2777116"/>
    <lineage>
        <taxon>Eukaryota</taxon>
        <taxon>Metazoa</taxon>
        <taxon>Ecdysozoa</taxon>
        <taxon>Nematoda</taxon>
        <taxon>Chromadorea</taxon>
        <taxon>Rhabditida</taxon>
        <taxon>Rhabditina</taxon>
        <taxon>Rhabditomorpha</taxon>
        <taxon>Rhabditoidea</taxon>
        <taxon>Rhabditidae</taxon>
        <taxon>Peloderinae</taxon>
        <taxon>Caenorhabditis</taxon>
    </lineage>
</organism>